<keyword evidence="1" id="KW-0812">Transmembrane</keyword>
<name>A0ABV9P8F8_9FLAO</name>
<feature type="transmembrane region" description="Helical" evidence="1">
    <location>
        <begin position="40"/>
        <end position="60"/>
    </location>
</feature>
<reference evidence="3" key="1">
    <citation type="journal article" date="2019" name="Int. J. Syst. Evol. Microbiol.">
        <title>The Global Catalogue of Microorganisms (GCM) 10K type strain sequencing project: providing services to taxonomists for standard genome sequencing and annotation.</title>
        <authorList>
            <consortium name="The Broad Institute Genomics Platform"/>
            <consortium name="The Broad Institute Genome Sequencing Center for Infectious Disease"/>
            <person name="Wu L."/>
            <person name="Ma J."/>
        </authorList>
    </citation>
    <scope>NUCLEOTIDE SEQUENCE [LARGE SCALE GENOMIC DNA]</scope>
    <source>
        <strain evidence="3">CCUG 50349</strain>
    </source>
</reference>
<dbReference type="EMBL" id="JBHSGW010000027">
    <property type="protein sequence ID" value="MFC4740851.1"/>
    <property type="molecule type" value="Genomic_DNA"/>
</dbReference>
<feature type="transmembrane region" description="Helical" evidence="1">
    <location>
        <begin position="16"/>
        <end position="34"/>
    </location>
</feature>
<evidence type="ECO:0000313" key="2">
    <source>
        <dbReference type="EMBL" id="MFC4740851.1"/>
    </source>
</evidence>
<protein>
    <recommendedName>
        <fullName evidence="4">Bacterial Pleckstrin homology domain-containing protein</fullName>
    </recommendedName>
</protein>
<organism evidence="2 3">
    <name type="scientific">Flavobacterium ponti</name>
    <dbReference type="NCBI Taxonomy" id="665133"/>
    <lineage>
        <taxon>Bacteria</taxon>
        <taxon>Pseudomonadati</taxon>
        <taxon>Bacteroidota</taxon>
        <taxon>Flavobacteriia</taxon>
        <taxon>Flavobacteriales</taxon>
        <taxon>Flavobacteriaceae</taxon>
        <taxon>Flavobacterium</taxon>
    </lineage>
</organism>
<proteinExistence type="predicted"/>
<evidence type="ECO:0000313" key="3">
    <source>
        <dbReference type="Proteomes" id="UP001595885"/>
    </source>
</evidence>
<keyword evidence="3" id="KW-1185">Reference proteome</keyword>
<evidence type="ECO:0008006" key="4">
    <source>
        <dbReference type="Google" id="ProtNLM"/>
    </source>
</evidence>
<dbReference type="RefSeq" id="WP_379743044.1">
    <property type="nucleotide sequence ID" value="NZ_JBHSGW010000027.1"/>
</dbReference>
<comment type="caution">
    <text evidence="2">The sequence shown here is derived from an EMBL/GenBank/DDBJ whole genome shotgun (WGS) entry which is preliminary data.</text>
</comment>
<accession>A0ABV9P8F8</accession>
<keyword evidence="1" id="KW-1133">Transmembrane helix</keyword>
<gene>
    <name evidence="2" type="ORF">ACFO3U_12680</name>
</gene>
<dbReference type="Proteomes" id="UP001595885">
    <property type="component" value="Unassembled WGS sequence"/>
</dbReference>
<evidence type="ECO:0000256" key="1">
    <source>
        <dbReference type="SAM" id="Phobius"/>
    </source>
</evidence>
<keyword evidence="1" id="KW-0472">Membrane</keyword>
<sequence>MEKYIYLEKITKTRLIIGYILLFSGLLLIIFINIKIYPIYLLFWIAFIIGGIITLTNEGIELDLKHNLYRNISSIFGIKLGSWKKFPEINYISIFRTNTTKTLGGIGLQSTATARITEKVILINLFTDNQKPTTLYTTKNKDLAVQICSKLKEKYGFEIVNKL</sequence>